<dbReference type="AlphaFoldDB" id="A0AAE0V1J8"/>
<dbReference type="InterPro" id="IPR039102">
    <property type="entry name" value="FAM13"/>
</dbReference>
<dbReference type="Proteomes" id="UP001274896">
    <property type="component" value="Unassembled WGS sequence"/>
</dbReference>
<dbReference type="PANTHER" id="PTHR15904">
    <property type="entry name" value="FAM13"/>
    <property type="match status" value="1"/>
</dbReference>
<dbReference type="InterPro" id="IPR059029">
    <property type="entry name" value="FAM13A_dom"/>
</dbReference>
<feature type="region of interest" description="Disordered" evidence="3">
    <location>
        <begin position="464"/>
        <end position="497"/>
    </location>
</feature>
<evidence type="ECO:0000313" key="5">
    <source>
        <dbReference type="EMBL" id="KAK3529446.1"/>
    </source>
</evidence>
<feature type="compositionally biased region" description="Polar residues" evidence="3">
    <location>
        <begin position="202"/>
        <end position="213"/>
    </location>
</feature>
<evidence type="ECO:0000256" key="3">
    <source>
        <dbReference type="SAM" id="MobiDB-lite"/>
    </source>
</evidence>
<organism evidence="5 6">
    <name type="scientific">Hemibagrus guttatus</name>
    <dbReference type="NCBI Taxonomy" id="175788"/>
    <lineage>
        <taxon>Eukaryota</taxon>
        <taxon>Metazoa</taxon>
        <taxon>Chordata</taxon>
        <taxon>Craniata</taxon>
        <taxon>Vertebrata</taxon>
        <taxon>Euteleostomi</taxon>
        <taxon>Actinopterygii</taxon>
        <taxon>Neopterygii</taxon>
        <taxon>Teleostei</taxon>
        <taxon>Ostariophysi</taxon>
        <taxon>Siluriformes</taxon>
        <taxon>Bagridae</taxon>
        <taxon>Hemibagrus</taxon>
    </lineage>
</organism>
<feature type="compositionally biased region" description="Basic and acidic residues" evidence="3">
    <location>
        <begin position="187"/>
        <end position="201"/>
    </location>
</feature>
<gene>
    <name evidence="5" type="ORF">QTP70_031095</name>
</gene>
<feature type="domain" description="FAM13A-like" evidence="4">
    <location>
        <begin position="522"/>
        <end position="591"/>
    </location>
</feature>
<evidence type="ECO:0000256" key="1">
    <source>
        <dbReference type="ARBA" id="ARBA00007549"/>
    </source>
</evidence>
<proteinExistence type="inferred from homology"/>
<evidence type="ECO:0000313" key="6">
    <source>
        <dbReference type="Proteomes" id="UP001274896"/>
    </source>
</evidence>
<feature type="compositionally biased region" description="Low complexity" evidence="3">
    <location>
        <begin position="160"/>
        <end position="171"/>
    </location>
</feature>
<accession>A0AAE0V1J8</accession>
<reference evidence="5" key="1">
    <citation type="submission" date="2023-06" db="EMBL/GenBank/DDBJ databases">
        <title>Male Hemibagrus guttatus genome.</title>
        <authorList>
            <person name="Bian C."/>
        </authorList>
    </citation>
    <scope>NUCLEOTIDE SEQUENCE</scope>
    <source>
        <strain evidence="5">Male_cb2023</strain>
        <tissue evidence="5">Muscle</tissue>
    </source>
</reference>
<feature type="compositionally biased region" description="Acidic residues" evidence="3">
    <location>
        <begin position="485"/>
        <end position="494"/>
    </location>
</feature>
<dbReference type="EMBL" id="JAUCMX010000012">
    <property type="protein sequence ID" value="KAK3529446.1"/>
    <property type="molecule type" value="Genomic_DNA"/>
</dbReference>
<feature type="region of interest" description="Disordered" evidence="3">
    <location>
        <begin position="1"/>
        <end position="34"/>
    </location>
</feature>
<sequence length="594" mass="66650">MWLPWGALPHPSSAEESLAAPCSRPPAPRGVPVSSETDIVAPEPSFVGGHRSVRVLGGGRRSKLLLGGGRRLVLRLGCGRHSALRLGCGRHSALRLGCGPRSAPPLGCGRRVGPFGLAVGRIAQSPLLPSQPFCLNLVGMFCFCLQGSLLKLQALEEDASSPPDSSPDESPTGTSGRDETQPPSRGSLRDENSPQDRRQSEGDCSSDLQQNPGPSRLISYITDGNSPLPSPRCASLSLSQRFNTDPESAPSPPCTQQLIMPRGMVQETSDEAKGAPSIPLLTKHIQTLKRRIRKFEERFEQEMNYKPSHNDKCTNPEMFKLMSELAKSRKQLKDLKLRQSVEESRGQENDQPTGVCRYSHGLHEAPEQQQQHKPSLEETVDMLLKRLRDKRQALGLPDNMKEMTQRQMALEKLTLQKCLLYFESLHGRPDTKQERNLVKPLYDRYQMVKHLLCAIPTITTIEEEEGSDEEYMQQTQPPRQATPESMEEDEDGDSDTAFVSPLDEVKAVRQPALNMSNLHAASRSELLHCLRETRAEKKRRRKAIREFEEHFFRQMGRTAQKDDRIPMTEEYQEYKSLKAKLRLLEVLLSKQETT</sequence>
<dbReference type="Pfam" id="PF26116">
    <property type="entry name" value="FAM13A"/>
    <property type="match status" value="1"/>
</dbReference>
<dbReference type="PANTHER" id="PTHR15904:SF19">
    <property type="entry name" value="PROTEIN FAM13C"/>
    <property type="match status" value="1"/>
</dbReference>
<evidence type="ECO:0000256" key="2">
    <source>
        <dbReference type="SAM" id="Coils"/>
    </source>
</evidence>
<evidence type="ECO:0000259" key="4">
    <source>
        <dbReference type="Pfam" id="PF26116"/>
    </source>
</evidence>
<feature type="compositionally biased region" description="Polar residues" evidence="3">
    <location>
        <begin position="472"/>
        <end position="483"/>
    </location>
</feature>
<keyword evidence="2" id="KW-0175">Coiled coil</keyword>
<protein>
    <recommendedName>
        <fullName evidence="4">FAM13A-like domain-containing protein</fullName>
    </recommendedName>
</protein>
<comment type="similarity">
    <text evidence="1">Belongs to the FAM13 family.</text>
</comment>
<comment type="caution">
    <text evidence="5">The sequence shown here is derived from an EMBL/GenBank/DDBJ whole genome shotgun (WGS) entry which is preliminary data.</text>
</comment>
<keyword evidence="6" id="KW-1185">Reference proteome</keyword>
<feature type="region of interest" description="Disordered" evidence="3">
    <location>
        <begin position="156"/>
        <end position="224"/>
    </location>
</feature>
<name>A0AAE0V1J8_9TELE</name>
<feature type="coiled-coil region" evidence="2">
    <location>
        <begin position="285"/>
        <end position="338"/>
    </location>
</feature>